<dbReference type="AlphaFoldDB" id="A0AAD5JEL6"/>
<dbReference type="Proteomes" id="UP001064489">
    <property type="component" value="Chromosome 13"/>
</dbReference>
<protein>
    <submittedName>
        <fullName evidence="1">Uncharacterized protein</fullName>
    </submittedName>
</protein>
<evidence type="ECO:0000313" key="1">
    <source>
        <dbReference type="EMBL" id="KAI9197596.1"/>
    </source>
</evidence>
<dbReference type="PANTHER" id="PTHR24121:SF21">
    <property type="entry name" value="ANKYRIN REPEAT FAMILY PROTEIN"/>
    <property type="match status" value="1"/>
</dbReference>
<gene>
    <name evidence="1" type="ORF">LWI28_001294</name>
</gene>
<dbReference type="InterPro" id="IPR002110">
    <property type="entry name" value="Ankyrin_rpt"/>
</dbReference>
<evidence type="ECO:0000313" key="2">
    <source>
        <dbReference type="Proteomes" id="UP001064489"/>
    </source>
</evidence>
<dbReference type="EMBL" id="JAJSOW010000002">
    <property type="protein sequence ID" value="KAI9197596.1"/>
    <property type="molecule type" value="Genomic_DNA"/>
</dbReference>
<sequence length="238" mass="26868">MRDDGIAAQNERYEIEVMVTRPSAREESRKRRLELYRAAVKGDWEIAEDILKNDGNDIADKISKVGDTVLHIAAAASRTLFVKQLVEKYYIKHCSPNDHLDLTSKNGKKYTAFSLAVASGNMELVEFLMNTKRELAEIPSGINDTLPVQLAAMFGHEKILLLLYETTKKQLKDGHLIQLLVTAIDNSLYDAALLLQKEHPKLATLRAGNKETALHALARKPLMIPNQQRKLKNFFNLC</sequence>
<dbReference type="SMART" id="SM00248">
    <property type="entry name" value="ANK"/>
    <property type="match status" value="4"/>
</dbReference>
<comment type="caution">
    <text evidence="1">The sequence shown here is derived from an EMBL/GenBank/DDBJ whole genome shotgun (WGS) entry which is preliminary data.</text>
</comment>
<reference evidence="1 2" key="1">
    <citation type="journal article" date="2022" name="Plant J.">
        <title>Strategies of tolerance reflected in two North American maple genomes.</title>
        <authorList>
            <person name="McEvoy S.L."/>
            <person name="Sezen U.U."/>
            <person name="Trouern-Trend A."/>
            <person name="McMahon S.M."/>
            <person name="Schaberg P.G."/>
            <person name="Yang J."/>
            <person name="Wegrzyn J.L."/>
            <person name="Swenson N.G."/>
        </authorList>
    </citation>
    <scope>NUCLEOTIDE SEQUENCE [LARGE SCALE GENOMIC DNA]</scope>
    <source>
        <strain evidence="1">91603</strain>
    </source>
</reference>
<name>A0AAD5JEL6_ACENE</name>
<dbReference type="Pfam" id="PF12796">
    <property type="entry name" value="Ank_2"/>
    <property type="match status" value="1"/>
</dbReference>
<organism evidence="1 2">
    <name type="scientific">Acer negundo</name>
    <name type="common">Box elder</name>
    <dbReference type="NCBI Taxonomy" id="4023"/>
    <lineage>
        <taxon>Eukaryota</taxon>
        <taxon>Viridiplantae</taxon>
        <taxon>Streptophyta</taxon>
        <taxon>Embryophyta</taxon>
        <taxon>Tracheophyta</taxon>
        <taxon>Spermatophyta</taxon>
        <taxon>Magnoliopsida</taxon>
        <taxon>eudicotyledons</taxon>
        <taxon>Gunneridae</taxon>
        <taxon>Pentapetalae</taxon>
        <taxon>rosids</taxon>
        <taxon>malvids</taxon>
        <taxon>Sapindales</taxon>
        <taxon>Sapindaceae</taxon>
        <taxon>Hippocastanoideae</taxon>
        <taxon>Acereae</taxon>
        <taxon>Acer</taxon>
    </lineage>
</organism>
<keyword evidence="2" id="KW-1185">Reference proteome</keyword>
<accession>A0AAD5JEL6</accession>
<dbReference type="Gene3D" id="1.25.40.20">
    <property type="entry name" value="Ankyrin repeat-containing domain"/>
    <property type="match status" value="1"/>
</dbReference>
<proteinExistence type="predicted"/>
<dbReference type="SUPFAM" id="SSF48403">
    <property type="entry name" value="Ankyrin repeat"/>
    <property type="match status" value="1"/>
</dbReference>
<dbReference type="PANTHER" id="PTHR24121">
    <property type="entry name" value="NO MECHANORECEPTOR POTENTIAL C, ISOFORM D-RELATED"/>
    <property type="match status" value="1"/>
</dbReference>
<dbReference type="InterPro" id="IPR036770">
    <property type="entry name" value="Ankyrin_rpt-contain_sf"/>
</dbReference>